<feature type="signal peptide" evidence="2">
    <location>
        <begin position="1"/>
        <end position="35"/>
    </location>
</feature>
<dbReference type="AlphaFoldDB" id="A0A0A0BWF3"/>
<dbReference type="Pfam" id="PF12974">
    <property type="entry name" value="Phosphonate-bd"/>
    <property type="match status" value="1"/>
</dbReference>
<gene>
    <name evidence="3" type="ORF">N868_02580</name>
</gene>
<dbReference type="UniPathway" id="UPA00079"/>
<accession>A0A0A0BWF3</accession>
<evidence type="ECO:0008006" key="5">
    <source>
        <dbReference type="Google" id="ProtNLM"/>
    </source>
</evidence>
<evidence type="ECO:0000313" key="4">
    <source>
        <dbReference type="Proteomes" id="UP000029839"/>
    </source>
</evidence>
<dbReference type="OrthoDB" id="9814375at2"/>
<feature type="region of interest" description="Disordered" evidence="1">
    <location>
        <begin position="36"/>
        <end position="60"/>
    </location>
</feature>
<dbReference type="EMBL" id="AXCY01000009">
    <property type="protein sequence ID" value="KGM12037.1"/>
    <property type="molecule type" value="Genomic_DNA"/>
</dbReference>
<dbReference type="GO" id="GO:0009234">
    <property type="term" value="P:menaquinone biosynthetic process"/>
    <property type="evidence" value="ECO:0007669"/>
    <property type="project" value="UniProtKB-UniPathway"/>
</dbReference>
<evidence type="ECO:0000256" key="1">
    <source>
        <dbReference type="SAM" id="MobiDB-lite"/>
    </source>
</evidence>
<dbReference type="PROSITE" id="PS51257">
    <property type="entry name" value="PROKAR_LIPOPROTEIN"/>
    <property type="match status" value="1"/>
</dbReference>
<protein>
    <recommendedName>
        <fullName evidence="5">Sulfonate/nitrate/taurine transporter substrate-binding protein</fullName>
    </recommendedName>
</protein>
<evidence type="ECO:0000256" key="2">
    <source>
        <dbReference type="SAM" id="SignalP"/>
    </source>
</evidence>
<comment type="caution">
    <text evidence="3">The sequence shown here is derived from an EMBL/GenBank/DDBJ whole genome shotgun (WGS) entry which is preliminary data.</text>
</comment>
<feature type="compositionally biased region" description="Low complexity" evidence="1">
    <location>
        <begin position="36"/>
        <end position="50"/>
    </location>
</feature>
<sequence length="360" mass="36425">MDRRRAHDRPGAPAALATALALTALLAACATTAPATSPAAPAAASSADPARSADDDAARVDAPTVRVASLKGPTTMGLVGLMDDDAHGRAAQDYELTMHGTPDEVVPLVVQGAVDVALVPANLASVLHHRTLTDDGPQVQVAAVTTLGTFEVVEHGGTVDDLADLAGRTVYSSGKGASPEYVLDHLLRGAGLEPGVDVTVEYRSEHTEVAALVASRPGAIGVLPQPFATAAIAQSPALRTAVRLADVWEAVEGTPMVTGVVVVRTAFAHEHPDALSTFLADLQASTALTNADPATAAVLVADAGILGSVAVAEAAIPVSGITYLDGAEMRSALDAYLRVLAAADPASVGGSVPDELYVDP</sequence>
<dbReference type="Gene3D" id="3.40.190.10">
    <property type="entry name" value="Periplasmic binding protein-like II"/>
    <property type="match status" value="2"/>
</dbReference>
<organism evidence="3 4">
    <name type="scientific">Cellulomonas carbonis T26</name>
    <dbReference type="NCBI Taxonomy" id="947969"/>
    <lineage>
        <taxon>Bacteria</taxon>
        <taxon>Bacillati</taxon>
        <taxon>Actinomycetota</taxon>
        <taxon>Actinomycetes</taxon>
        <taxon>Micrococcales</taxon>
        <taxon>Cellulomonadaceae</taxon>
        <taxon>Cellulomonas</taxon>
    </lineage>
</organism>
<dbReference type="RefSeq" id="WP_052425887.1">
    <property type="nucleotide sequence ID" value="NZ_AXCY01000009.1"/>
</dbReference>
<keyword evidence="2" id="KW-0732">Signal</keyword>
<dbReference type="SUPFAM" id="SSF53850">
    <property type="entry name" value="Periplasmic binding protein-like II"/>
    <property type="match status" value="1"/>
</dbReference>
<evidence type="ECO:0000313" key="3">
    <source>
        <dbReference type="EMBL" id="KGM12037.1"/>
    </source>
</evidence>
<feature type="chain" id="PRO_5001960060" description="Sulfonate/nitrate/taurine transporter substrate-binding protein" evidence="2">
    <location>
        <begin position="36"/>
        <end position="360"/>
    </location>
</feature>
<dbReference type="InterPro" id="IPR027024">
    <property type="entry name" value="UCP027386_ABC_sbc_TM0202"/>
</dbReference>
<proteinExistence type="predicted"/>
<keyword evidence="4" id="KW-1185">Reference proteome</keyword>
<dbReference type="PIRSF" id="PIRSF027386">
    <property type="entry name" value="UCP027386_ABC_sbc_TM0202"/>
    <property type="match status" value="1"/>
</dbReference>
<dbReference type="PANTHER" id="PTHR30024:SF46">
    <property type="entry name" value="ABC TRANSPORTER, SUBSTRATE-BINDING LIPOPROTEIN"/>
    <property type="match status" value="1"/>
</dbReference>
<dbReference type="Proteomes" id="UP000029839">
    <property type="component" value="Unassembled WGS sequence"/>
</dbReference>
<dbReference type="PANTHER" id="PTHR30024">
    <property type="entry name" value="ALIPHATIC SULFONATES-BINDING PROTEIN-RELATED"/>
    <property type="match status" value="1"/>
</dbReference>
<reference evidence="3 4" key="2">
    <citation type="journal article" date="2015" name="Stand. Genomic Sci.">
        <title>Draft genome sequence of Cellulomonas carbonis T26(T) and comparative analysis of six Cellulomonas genomes.</title>
        <authorList>
            <person name="Zhuang W."/>
            <person name="Zhang S."/>
            <person name="Xia X."/>
            <person name="Wang G."/>
        </authorList>
    </citation>
    <scope>NUCLEOTIDE SEQUENCE [LARGE SCALE GENOMIC DNA]</scope>
    <source>
        <strain evidence="3 4">T26</strain>
    </source>
</reference>
<reference evidence="3 4" key="1">
    <citation type="submission" date="2013-08" db="EMBL/GenBank/DDBJ databases">
        <title>Genome sequencing of Cellulomonas carbonis T26.</title>
        <authorList>
            <person name="Chen F."/>
            <person name="Li Y."/>
            <person name="Wang G."/>
        </authorList>
    </citation>
    <scope>NUCLEOTIDE SEQUENCE [LARGE SCALE GENOMIC DNA]</scope>
    <source>
        <strain evidence="3 4">T26</strain>
    </source>
</reference>
<name>A0A0A0BWF3_9CELL</name>